<accession>A0A9W4GNX1</accession>
<keyword evidence="3" id="KW-1185">Reference proteome</keyword>
<feature type="compositionally biased region" description="Low complexity" evidence="1">
    <location>
        <begin position="23"/>
        <end position="39"/>
    </location>
</feature>
<organism evidence="2 3">
    <name type="scientific">Actinacidiphila cocklensis</name>
    <dbReference type="NCBI Taxonomy" id="887465"/>
    <lineage>
        <taxon>Bacteria</taxon>
        <taxon>Bacillati</taxon>
        <taxon>Actinomycetota</taxon>
        <taxon>Actinomycetes</taxon>
        <taxon>Kitasatosporales</taxon>
        <taxon>Streptomycetaceae</taxon>
        <taxon>Actinacidiphila</taxon>
    </lineage>
</organism>
<gene>
    <name evidence="2" type="ORF">SCOCK_140013</name>
</gene>
<protein>
    <submittedName>
        <fullName evidence="2">Uncharacterized protein</fullName>
    </submittedName>
</protein>
<name>A0A9W4GNX1_9ACTN</name>
<reference evidence="2" key="1">
    <citation type="submission" date="2021-05" db="EMBL/GenBank/DDBJ databases">
        <authorList>
            <person name="Arsene-Ploetze F."/>
        </authorList>
    </citation>
    <scope>NUCLEOTIDE SEQUENCE</scope>
    <source>
        <strain evidence="2">DSM 42138</strain>
    </source>
</reference>
<evidence type="ECO:0000313" key="3">
    <source>
        <dbReference type="Proteomes" id="UP001152519"/>
    </source>
</evidence>
<dbReference type="EMBL" id="CAJSLV010000042">
    <property type="protein sequence ID" value="CAG6391815.1"/>
    <property type="molecule type" value="Genomic_DNA"/>
</dbReference>
<sequence length="55" mass="5762">MFIVTLSSRSTLSDTCHPGVWEARSAAASTRRPAATAHAGGRKTAGRPGERAPVR</sequence>
<dbReference type="AlphaFoldDB" id="A0A9W4GNX1"/>
<evidence type="ECO:0000313" key="2">
    <source>
        <dbReference type="EMBL" id="CAG6391815.1"/>
    </source>
</evidence>
<comment type="caution">
    <text evidence="2">The sequence shown here is derived from an EMBL/GenBank/DDBJ whole genome shotgun (WGS) entry which is preliminary data.</text>
</comment>
<dbReference type="Proteomes" id="UP001152519">
    <property type="component" value="Unassembled WGS sequence"/>
</dbReference>
<proteinExistence type="predicted"/>
<evidence type="ECO:0000256" key="1">
    <source>
        <dbReference type="SAM" id="MobiDB-lite"/>
    </source>
</evidence>
<feature type="region of interest" description="Disordered" evidence="1">
    <location>
        <begin position="23"/>
        <end position="55"/>
    </location>
</feature>